<dbReference type="PANTHER" id="PTHR44196">
    <property type="entry name" value="DEHYDROGENASE/REDUCTASE SDR FAMILY MEMBER 7B"/>
    <property type="match status" value="1"/>
</dbReference>
<dbReference type="Pfam" id="PF00106">
    <property type="entry name" value="adh_short"/>
    <property type="match status" value="1"/>
</dbReference>
<dbReference type="CDD" id="cd05233">
    <property type="entry name" value="SDR_c"/>
    <property type="match status" value="1"/>
</dbReference>
<dbReference type="InterPro" id="IPR057326">
    <property type="entry name" value="KR_dom"/>
</dbReference>
<evidence type="ECO:0000259" key="3">
    <source>
        <dbReference type="SMART" id="SM00822"/>
    </source>
</evidence>
<evidence type="ECO:0000256" key="2">
    <source>
        <dbReference type="ARBA" id="ARBA00023002"/>
    </source>
</evidence>
<dbReference type="GO" id="GO:0016491">
    <property type="term" value="F:oxidoreductase activity"/>
    <property type="evidence" value="ECO:0007669"/>
    <property type="project" value="UniProtKB-KW"/>
</dbReference>
<dbReference type="InterPro" id="IPR002347">
    <property type="entry name" value="SDR_fam"/>
</dbReference>
<dbReference type="PRINTS" id="PR00081">
    <property type="entry name" value="GDHRDH"/>
</dbReference>
<dbReference type="RefSeq" id="WP_197684295.1">
    <property type="nucleotide sequence ID" value="NZ_LT796768.1"/>
</dbReference>
<keyword evidence="2" id="KW-0560">Oxidoreductase</keyword>
<dbReference type="SMART" id="SM00822">
    <property type="entry name" value="PKS_KR"/>
    <property type="match status" value="1"/>
</dbReference>
<dbReference type="InterPro" id="IPR036291">
    <property type="entry name" value="NAD(P)-bd_dom_sf"/>
</dbReference>
<evidence type="ECO:0000313" key="5">
    <source>
        <dbReference type="Proteomes" id="UP000191040"/>
    </source>
</evidence>
<dbReference type="AlphaFoldDB" id="A0A1T4Z218"/>
<dbReference type="Gene3D" id="3.40.50.720">
    <property type="entry name" value="NAD(P)-binding Rossmann-like Domain"/>
    <property type="match status" value="1"/>
</dbReference>
<feature type="domain" description="Ketoreductase" evidence="3">
    <location>
        <begin position="8"/>
        <end position="194"/>
    </location>
</feature>
<reference evidence="5" key="1">
    <citation type="submission" date="2017-02" db="EMBL/GenBank/DDBJ databases">
        <authorList>
            <person name="Varghese N."/>
            <person name="Submissions S."/>
        </authorList>
    </citation>
    <scope>NUCLEOTIDE SEQUENCE [LARGE SCALE GENOMIC DNA]</scope>
    <source>
        <strain evidence="5">9H-4</strain>
    </source>
</reference>
<organism evidence="4 5">
    <name type="scientific">Aeromicrobium choanae</name>
    <dbReference type="NCBI Taxonomy" id="1736691"/>
    <lineage>
        <taxon>Bacteria</taxon>
        <taxon>Bacillati</taxon>
        <taxon>Actinomycetota</taxon>
        <taxon>Actinomycetes</taxon>
        <taxon>Propionibacteriales</taxon>
        <taxon>Nocardioidaceae</taxon>
        <taxon>Aeromicrobium</taxon>
    </lineage>
</organism>
<evidence type="ECO:0000313" key="4">
    <source>
        <dbReference type="EMBL" id="SKB07996.1"/>
    </source>
</evidence>
<dbReference type="SUPFAM" id="SSF51735">
    <property type="entry name" value="NAD(P)-binding Rossmann-fold domains"/>
    <property type="match status" value="1"/>
</dbReference>
<evidence type="ECO:0000256" key="1">
    <source>
        <dbReference type="ARBA" id="ARBA00006484"/>
    </source>
</evidence>
<accession>A0A1T4Z218</accession>
<dbReference type="STRING" id="1736691.SAMN06295964_1934"/>
<sequence>MGIDPAGQVVVITGSSSGIGAAAARRLAARGATVCLLARREAELEAVAAAIRAEGGDAHPYPVDLTDEASTRAAVERVLADHGRVDVLVSNAARSIRRPIVDSLDRLHDHERVMAINYFAAVRLIHLVLPSMLATGRGHVVISSTLSTQVPIPLFSAYLASKSALESYVRSLSAELGHRGITTSTVHFPMVRTEMSGGTEIYRAMSMMSPDEAGRWIERAVVSRPSRITSAFGVAGETSMALLPGIVTRATAPFFRRMDRNLARRAAAGDVHE</sequence>
<proteinExistence type="inferred from homology"/>
<gene>
    <name evidence="4" type="ORF">SAMN06295964_1934</name>
</gene>
<dbReference type="Proteomes" id="UP000191040">
    <property type="component" value="Chromosome I"/>
</dbReference>
<name>A0A1T4Z218_9ACTN</name>
<dbReference type="GO" id="GO:0016020">
    <property type="term" value="C:membrane"/>
    <property type="evidence" value="ECO:0007669"/>
    <property type="project" value="TreeGrafter"/>
</dbReference>
<protein>
    <submittedName>
        <fullName evidence="4">Short-chain dehydrogenase</fullName>
    </submittedName>
</protein>
<dbReference type="PANTHER" id="PTHR44196:SF1">
    <property type="entry name" value="DEHYDROGENASE_REDUCTASE SDR FAMILY MEMBER 7B"/>
    <property type="match status" value="1"/>
</dbReference>
<comment type="similarity">
    <text evidence="1">Belongs to the short-chain dehydrogenases/reductases (SDR) family.</text>
</comment>
<dbReference type="EMBL" id="LT796768">
    <property type="protein sequence ID" value="SKB07996.1"/>
    <property type="molecule type" value="Genomic_DNA"/>
</dbReference>
<keyword evidence="5" id="KW-1185">Reference proteome</keyword>